<dbReference type="SUPFAM" id="SSF81343">
    <property type="entry name" value="Fumarate reductase respiratory complex transmembrane subunits"/>
    <property type="match status" value="1"/>
</dbReference>
<evidence type="ECO:0000256" key="12">
    <source>
        <dbReference type="ARBA" id="ARBA00045847"/>
    </source>
</evidence>
<evidence type="ECO:0000256" key="6">
    <source>
        <dbReference type="ARBA" id="ARBA00022692"/>
    </source>
</evidence>
<reference evidence="13" key="2">
    <citation type="submission" date="2025-09" db="UniProtKB">
        <authorList>
            <consortium name="Ensembl"/>
        </authorList>
    </citation>
    <scope>IDENTIFICATION</scope>
</reference>
<dbReference type="GO" id="GO:0046872">
    <property type="term" value="F:metal ion binding"/>
    <property type="evidence" value="ECO:0007669"/>
    <property type="project" value="UniProtKB-KW"/>
</dbReference>
<keyword evidence="9" id="KW-0408">Iron</keyword>
<evidence type="ECO:0000256" key="8">
    <source>
        <dbReference type="ARBA" id="ARBA00022989"/>
    </source>
</evidence>
<dbReference type="CDD" id="cd03499">
    <property type="entry name" value="SQR_TypeC_SdhC"/>
    <property type="match status" value="1"/>
</dbReference>
<evidence type="ECO:0000313" key="14">
    <source>
        <dbReference type="Proteomes" id="UP000694521"/>
    </source>
</evidence>
<keyword evidence="5" id="KW-0349">Heme</keyword>
<dbReference type="Gene3D" id="1.20.5.540">
    <property type="entry name" value="Single helix bin"/>
    <property type="match status" value="1"/>
</dbReference>
<dbReference type="GO" id="GO:0009055">
    <property type="term" value="F:electron transfer activity"/>
    <property type="evidence" value="ECO:0007669"/>
    <property type="project" value="InterPro"/>
</dbReference>
<dbReference type="PROSITE" id="PS01000">
    <property type="entry name" value="SDH_CYT_1"/>
    <property type="match status" value="1"/>
</dbReference>
<keyword evidence="7" id="KW-0479">Metal-binding</keyword>
<keyword evidence="6" id="KW-0812">Transmembrane</keyword>
<evidence type="ECO:0000256" key="5">
    <source>
        <dbReference type="ARBA" id="ARBA00022617"/>
    </source>
</evidence>
<dbReference type="NCBIfam" id="TIGR02970">
    <property type="entry name" value="succ_dehyd_cytB"/>
    <property type="match status" value="1"/>
</dbReference>
<dbReference type="InterPro" id="IPR018495">
    <property type="entry name" value="Succ_DH_cyt_bsu_CS"/>
</dbReference>
<dbReference type="GO" id="GO:0016020">
    <property type="term" value="C:membrane"/>
    <property type="evidence" value="ECO:0007669"/>
    <property type="project" value="UniProtKB-SubCell"/>
</dbReference>
<dbReference type="InterPro" id="IPR014314">
    <property type="entry name" value="Succ_DH_cytb556"/>
</dbReference>
<dbReference type="Proteomes" id="UP000694521">
    <property type="component" value="Unplaced"/>
</dbReference>
<dbReference type="Gene3D" id="1.20.1300.10">
    <property type="entry name" value="Fumarate reductase/succinate dehydrogenase, transmembrane subunit"/>
    <property type="match status" value="1"/>
</dbReference>
<evidence type="ECO:0000256" key="3">
    <source>
        <dbReference type="ARBA" id="ARBA00011758"/>
    </source>
</evidence>
<keyword evidence="14" id="KW-1185">Reference proteome</keyword>
<dbReference type="InterPro" id="IPR000701">
    <property type="entry name" value="SuccDH_FuR_B_TM-su"/>
</dbReference>
<comment type="function">
    <text evidence="12">Membrane-anchoring subunit of succinate dehydrogenase (SDH) that is involved in complex II of the mitochondrial electron transport chain and is responsible for transferring electrons from succinate to ubiquinone (coenzyme Q). SDH also oxidizes malate to the non-canonical enol form of oxaloacetate, enol-oxaloacetate. Enol-oxaloacetate, which is a potent inhibitor of the succinate dehydrogenase activity, is further isomerized into keto-oxaloacetate.</text>
</comment>
<dbReference type="GO" id="GO:0006099">
    <property type="term" value="P:tricarboxylic acid cycle"/>
    <property type="evidence" value="ECO:0007669"/>
    <property type="project" value="InterPro"/>
</dbReference>
<comment type="subunit">
    <text evidence="3">Component of complex II composed of four subunits: the flavoprotein (FP) SDHA, iron-sulfur protein (IP) SDHB, and a cytochrome b560 composed of SDHC and SDHD.</text>
</comment>
<comment type="pathway">
    <text evidence="2">Carbohydrate metabolism; tricarboxylic acid cycle.</text>
</comment>
<dbReference type="PANTHER" id="PTHR10978">
    <property type="entry name" value="SUCCINATE DEHYDROGENASE CYTOCHROME B560 SUBUNIT"/>
    <property type="match status" value="1"/>
</dbReference>
<dbReference type="Pfam" id="PF01127">
    <property type="entry name" value="Sdh_cyt"/>
    <property type="match status" value="1"/>
</dbReference>
<accession>A0A8B9E415</accession>
<evidence type="ECO:0000256" key="4">
    <source>
        <dbReference type="ARBA" id="ARBA00014631"/>
    </source>
</evidence>
<evidence type="ECO:0000256" key="7">
    <source>
        <dbReference type="ARBA" id="ARBA00022723"/>
    </source>
</evidence>
<reference evidence="13" key="1">
    <citation type="submission" date="2025-08" db="UniProtKB">
        <authorList>
            <consortium name="Ensembl"/>
        </authorList>
    </citation>
    <scope>IDENTIFICATION</scope>
</reference>
<sequence length="286" mass="30427">MSCPVPPCATLSPSCPAPLSHPVPPHLVPSCPFLAGLVPYSPSPSCPVLLSHPVPSHLVPPCPHPALPLCPVPSCPMPPPAVAPPEEALAALAGHDMEVVAGGAVPAHGAHLLLLGPGFPVRHVVPMATTAKEEMARFWEKNTKSSRPLSPHVTIYKWSLPMAMSITHRGTGVALSLGVSLFSLAALLLPEQFPHYLATVKSLSLGPALIYSAKFALAFPLSYHTWNGIRHLVSGLPVRPGERGGGKLLLLRELRVCGLGRCPWKRELITSELFWGTFKSQRAAPR</sequence>
<evidence type="ECO:0000256" key="10">
    <source>
        <dbReference type="ARBA" id="ARBA00023136"/>
    </source>
</evidence>
<evidence type="ECO:0000256" key="11">
    <source>
        <dbReference type="ARBA" id="ARBA00045023"/>
    </source>
</evidence>
<organism evidence="13 14">
    <name type="scientific">Anser cygnoides</name>
    <name type="common">Swan goose</name>
    <dbReference type="NCBI Taxonomy" id="8845"/>
    <lineage>
        <taxon>Eukaryota</taxon>
        <taxon>Metazoa</taxon>
        <taxon>Chordata</taxon>
        <taxon>Craniata</taxon>
        <taxon>Vertebrata</taxon>
        <taxon>Euteleostomi</taxon>
        <taxon>Archelosauria</taxon>
        <taxon>Archosauria</taxon>
        <taxon>Dinosauria</taxon>
        <taxon>Saurischia</taxon>
        <taxon>Theropoda</taxon>
        <taxon>Coelurosauria</taxon>
        <taxon>Aves</taxon>
        <taxon>Neognathae</taxon>
        <taxon>Galloanserae</taxon>
        <taxon>Anseriformes</taxon>
        <taxon>Anatidae</taxon>
        <taxon>Anserinae</taxon>
        <taxon>Anser</taxon>
    </lineage>
</organism>
<evidence type="ECO:0000256" key="9">
    <source>
        <dbReference type="ARBA" id="ARBA00023004"/>
    </source>
</evidence>
<evidence type="ECO:0000256" key="2">
    <source>
        <dbReference type="ARBA" id="ARBA00005163"/>
    </source>
</evidence>
<evidence type="ECO:0000313" key="13">
    <source>
        <dbReference type="Ensembl" id="ENSACDP00005016019.1"/>
    </source>
</evidence>
<dbReference type="GO" id="GO:0006121">
    <property type="term" value="P:mitochondrial electron transport, succinate to ubiquinone"/>
    <property type="evidence" value="ECO:0007669"/>
    <property type="project" value="TreeGrafter"/>
</dbReference>
<keyword evidence="10" id="KW-0472">Membrane</keyword>
<dbReference type="InterPro" id="IPR034804">
    <property type="entry name" value="SQR/QFR_C/D"/>
</dbReference>
<protein>
    <recommendedName>
        <fullName evidence="4">Succinate dehydrogenase cytochrome b560 subunit, mitochondrial</fullName>
    </recommendedName>
    <alternativeName>
        <fullName evidence="11">Malate dehydrogenase [quinone] cytochrome b560 subunit</fullName>
    </alternativeName>
</protein>
<dbReference type="Ensembl" id="ENSACDT00005019281.1">
    <property type="protein sequence ID" value="ENSACDP00005016019.1"/>
    <property type="gene ID" value="ENSACDG00005011737.1"/>
</dbReference>
<evidence type="ECO:0000256" key="1">
    <source>
        <dbReference type="ARBA" id="ARBA00004141"/>
    </source>
</evidence>
<proteinExistence type="predicted"/>
<keyword evidence="8" id="KW-1133">Transmembrane helix</keyword>
<name>A0A8B9E415_ANSCY</name>
<comment type="subcellular location">
    <subcellularLocation>
        <location evidence="1">Membrane</location>
        <topology evidence="1">Multi-pass membrane protein</topology>
    </subcellularLocation>
</comment>
<dbReference type="AlphaFoldDB" id="A0A8B9E415"/>
<dbReference type="PANTHER" id="PTHR10978:SF5">
    <property type="entry name" value="SUCCINATE DEHYDROGENASE CYTOCHROME B560 SUBUNIT, MITOCHONDRIAL"/>
    <property type="match status" value="1"/>
</dbReference>
<dbReference type="GO" id="GO:0005739">
    <property type="term" value="C:mitochondrion"/>
    <property type="evidence" value="ECO:0007669"/>
    <property type="project" value="GOC"/>
</dbReference>